<comment type="subcellular location">
    <subcellularLocation>
        <location evidence="1">Membrane</location>
    </subcellularLocation>
</comment>
<accession>A0A3S4Q519</accession>
<protein>
    <submittedName>
        <fullName evidence="6">Atrial natriuretic peptide receptor 3-like protein</fullName>
    </submittedName>
</protein>
<keyword evidence="3" id="KW-1133">Transmembrane helix</keyword>
<evidence type="ECO:0000256" key="1">
    <source>
        <dbReference type="ARBA" id="ARBA00004370"/>
    </source>
</evidence>
<dbReference type="PANTHER" id="PTHR44755:SF11">
    <property type="entry name" value="ATRIAL NATRIURETIC PEPTIDE RECEPTOR 3 ISOFORM X1"/>
    <property type="match status" value="1"/>
</dbReference>
<dbReference type="Proteomes" id="UP000285301">
    <property type="component" value="Unassembled WGS sequence"/>
</dbReference>
<keyword evidence="6" id="KW-0675">Receptor</keyword>
<dbReference type="InterPro" id="IPR028082">
    <property type="entry name" value="Peripla_BP_I"/>
</dbReference>
<comment type="caution">
    <text evidence="6">The sequence shown here is derived from an EMBL/GenBank/DDBJ whole genome shotgun (WGS) entry which is preliminary data.</text>
</comment>
<dbReference type="PANTHER" id="PTHR44755">
    <property type="entry name" value="NATRIURETIC PEPTIDE RECEPTOR 3-RELATED"/>
    <property type="match status" value="1"/>
</dbReference>
<name>A0A3S4Q519_9ACAR</name>
<evidence type="ECO:0000256" key="4">
    <source>
        <dbReference type="ARBA" id="ARBA00023136"/>
    </source>
</evidence>
<evidence type="ECO:0000313" key="7">
    <source>
        <dbReference type="Proteomes" id="UP000285301"/>
    </source>
</evidence>
<dbReference type="EMBL" id="NCKU01018310">
    <property type="protein sequence ID" value="RWR98858.1"/>
    <property type="molecule type" value="Genomic_DNA"/>
</dbReference>
<dbReference type="InterPro" id="IPR001828">
    <property type="entry name" value="ANF_lig-bd_rcpt"/>
</dbReference>
<dbReference type="Gene3D" id="3.40.50.2300">
    <property type="match status" value="1"/>
</dbReference>
<dbReference type="SUPFAM" id="SSF53822">
    <property type="entry name" value="Periplasmic binding protein-like I"/>
    <property type="match status" value="1"/>
</dbReference>
<gene>
    <name evidence="6" type="ORF">B4U79_11842</name>
</gene>
<evidence type="ECO:0000313" key="6">
    <source>
        <dbReference type="EMBL" id="RWR98858.1"/>
    </source>
</evidence>
<reference evidence="6 7" key="1">
    <citation type="journal article" date="2018" name="Gigascience">
        <title>Genomes of trombidid mites reveal novel predicted allergens and laterally-transferred genes associated with secondary metabolism.</title>
        <authorList>
            <person name="Dong X."/>
            <person name="Chaisiri K."/>
            <person name="Xia D."/>
            <person name="Armstrong S.D."/>
            <person name="Fang Y."/>
            <person name="Donnelly M.J."/>
            <person name="Kadowaki T."/>
            <person name="McGarry J.W."/>
            <person name="Darby A.C."/>
            <person name="Makepeace B.L."/>
        </authorList>
    </citation>
    <scope>NUCLEOTIDE SEQUENCE [LARGE SCALE GENOMIC DNA]</scope>
    <source>
        <strain evidence="6">UoL-WK</strain>
    </source>
</reference>
<feature type="non-terminal residue" evidence="6">
    <location>
        <position position="138"/>
    </location>
</feature>
<proteinExistence type="predicted"/>
<dbReference type="STRING" id="1965070.A0A3S4Q519"/>
<sequence>MKLGPACDYAASSVARMVKFWDIPIITAGALAADFGLPKYPEAEYYLLTRTGLSFDEVSHFMVKLFKKYDWKTVLVIYDSNSRTEVMKEDYGALFAKALIDTLRADGGFSFYHHKMKEKLNEEETEMMLKEVVGNKYA</sequence>
<keyword evidence="2" id="KW-0812">Transmembrane</keyword>
<dbReference type="GO" id="GO:0038023">
    <property type="term" value="F:signaling receptor activity"/>
    <property type="evidence" value="ECO:0007669"/>
    <property type="project" value="TreeGrafter"/>
</dbReference>
<dbReference type="OrthoDB" id="10065302at2759"/>
<evidence type="ECO:0000259" key="5">
    <source>
        <dbReference type="Pfam" id="PF01094"/>
    </source>
</evidence>
<keyword evidence="7" id="KW-1185">Reference proteome</keyword>
<evidence type="ECO:0000256" key="3">
    <source>
        <dbReference type="ARBA" id="ARBA00022989"/>
    </source>
</evidence>
<dbReference type="AlphaFoldDB" id="A0A3S4Q519"/>
<evidence type="ECO:0000256" key="2">
    <source>
        <dbReference type="ARBA" id="ARBA00022692"/>
    </source>
</evidence>
<organism evidence="6 7">
    <name type="scientific">Dinothrombium tinctorium</name>
    <dbReference type="NCBI Taxonomy" id="1965070"/>
    <lineage>
        <taxon>Eukaryota</taxon>
        <taxon>Metazoa</taxon>
        <taxon>Ecdysozoa</taxon>
        <taxon>Arthropoda</taxon>
        <taxon>Chelicerata</taxon>
        <taxon>Arachnida</taxon>
        <taxon>Acari</taxon>
        <taxon>Acariformes</taxon>
        <taxon>Trombidiformes</taxon>
        <taxon>Prostigmata</taxon>
        <taxon>Anystina</taxon>
        <taxon>Parasitengona</taxon>
        <taxon>Trombidioidea</taxon>
        <taxon>Trombidiidae</taxon>
        <taxon>Dinothrombium</taxon>
    </lineage>
</organism>
<feature type="domain" description="Receptor ligand binding region" evidence="5">
    <location>
        <begin position="3"/>
        <end position="117"/>
    </location>
</feature>
<dbReference type="GO" id="GO:0017046">
    <property type="term" value="F:peptide hormone binding"/>
    <property type="evidence" value="ECO:0007669"/>
    <property type="project" value="TreeGrafter"/>
</dbReference>
<dbReference type="Pfam" id="PF01094">
    <property type="entry name" value="ANF_receptor"/>
    <property type="match status" value="1"/>
</dbReference>
<dbReference type="InterPro" id="IPR052612">
    <property type="entry name" value="ANP_Clearance_Receptor"/>
</dbReference>
<dbReference type="GO" id="GO:0016020">
    <property type="term" value="C:membrane"/>
    <property type="evidence" value="ECO:0007669"/>
    <property type="project" value="UniProtKB-SubCell"/>
</dbReference>
<keyword evidence="4" id="KW-0472">Membrane</keyword>
<dbReference type="GO" id="GO:0007165">
    <property type="term" value="P:signal transduction"/>
    <property type="evidence" value="ECO:0007669"/>
    <property type="project" value="TreeGrafter"/>
</dbReference>